<dbReference type="Proteomes" id="UP000887575">
    <property type="component" value="Unassembled WGS sequence"/>
</dbReference>
<reference evidence="3" key="1">
    <citation type="submission" date="2024-02" db="UniProtKB">
        <authorList>
            <consortium name="WormBaseParasite"/>
        </authorList>
    </citation>
    <scope>IDENTIFICATION</scope>
</reference>
<protein>
    <submittedName>
        <fullName evidence="3">Uncharacterized protein</fullName>
    </submittedName>
</protein>
<organism evidence="2 3">
    <name type="scientific">Mesorhabditis belari</name>
    <dbReference type="NCBI Taxonomy" id="2138241"/>
    <lineage>
        <taxon>Eukaryota</taxon>
        <taxon>Metazoa</taxon>
        <taxon>Ecdysozoa</taxon>
        <taxon>Nematoda</taxon>
        <taxon>Chromadorea</taxon>
        <taxon>Rhabditida</taxon>
        <taxon>Rhabditina</taxon>
        <taxon>Rhabditomorpha</taxon>
        <taxon>Rhabditoidea</taxon>
        <taxon>Rhabditidae</taxon>
        <taxon>Mesorhabditinae</taxon>
        <taxon>Mesorhabditis</taxon>
    </lineage>
</organism>
<dbReference type="AlphaFoldDB" id="A0AAF3ENH3"/>
<sequence length="137" mass="15177">MWSSIGLVAFEFFLAFLPLYNILPSSRFWPHLVAGWRVIVGWFTQQQQRVVPVAQIIPLTADQPSSSLQVMSSIRVPTAECFEAYGGSATTDPCASPLSSSRSRLADLVRDGHLSMDEEEPTADERLNDSSELLDAF</sequence>
<dbReference type="WBParaSite" id="MBELARI_LOCUS15483">
    <property type="protein sequence ID" value="MBELARI_LOCUS15483"/>
    <property type="gene ID" value="MBELARI_LOCUS15483"/>
</dbReference>
<name>A0AAF3ENH3_9BILA</name>
<evidence type="ECO:0000313" key="2">
    <source>
        <dbReference type="Proteomes" id="UP000887575"/>
    </source>
</evidence>
<feature type="region of interest" description="Disordered" evidence="1">
    <location>
        <begin position="113"/>
        <end position="137"/>
    </location>
</feature>
<keyword evidence="2" id="KW-1185">Reference proteome</keyword>
<proteinExistence type="predicted"/>
<accession>A0AAF3ENH3</accession>
<evidence type="ECO:0000313" key="3">
    <source>
        <dbReference type="WBParaSite" id="MBELARI_LOCUS15483"/>
    </source>
</evidence>
<evidence type="ECO:0000256" key="1">
    <source>
        <dbReference type="SAM" id="MobiDB-lite"/>
    </source>
</evidence>